<dbReference type="GO" id="GO:0005829">
    <property type="term" value="C:cytosol"/>
    <property type="evidence" value="ECO:0007669"/>
    <property type="project" value="TreeGrafter"/>
</dbReference>
<dbReference type="EMBL" id="GAKP01002334">
    <property type="protein sequence ID" value="JAC56618.1"/>
    <property type="molecule type" value="Transcribed_RNA"/>
</dbReference>
<evidence type="ECO:0000256" key="4">
    <source>
        <dbReference type="ARBA" id="ARBA00022801"/>
    </source>
</evidence>
<dbReference type="Gene3D" id="3.20.20.140">
    <property type="entry name" value="Metal-dependent hydrolases"/>
    <property type="match status" value="1"/>
</dbReference>
<dbReference type="PANTHER" id="PTHR10060:SF15">
    <property type="entry name" value="DEOXYRIBONUCLEASE TATDN1"/>
    <property type="match status" value="1"/>
</dbReference>
<evidence type="ECO:0000256" key="7">
    <source>
        <dbReference type="PIRSR" id="PIRSR005902-1"/>
    </source>
</evidence>
<evidence type="ECO:0000256" key="1">
    <source>
        <dbReference type="ARBA" id="ARBA00009275"/>
    </source>
</evidence>
<evidence type="ECO:0000256" key="2">
    <source>
        <dbReference type="ARBA" id="ARBA00022722"/>
    </source>
</evidence>
<protein>
    <recommendedName>
        <fullName evidence="5">Deoxyribonuclease TATDN1</fullName>
    </recommendedName>
</protein>
<dbReference type="PIRSF" id="PIRSF005902">
    <property type="entry name" value="DNase_TatD"/>
    <property type="match status" value="1"/>
</dbReference>
<accession>A0A034WS82</accession>
<feature type="binding site" evidence="7">
    <location>
        <position position="183"/>
    </location>
    <ligand>
        <name>a divalent metal cation</name>
        <dbReference type="ChEBI" id="CHEBI:60240"/>
        <label>2</label>
    </ligand>
</feature>
<proteinExistence type="inferred from homology"/>
<dbReference type="InterPro" id="IPR032466">
    <property type="entry name" value="Metal_Hydrolase"/>
</dbReference>
<gene>
    <name evidence="8" type="primary">TATD1</name>
</gene>
<evidence type="ECO:0000313" key="8">
    <source>
        <dbReference type="EMBL" id="JAC56618.1"/>
    </source>
</evidence>
<organism evidence="8">
    <name type="scientific">Bactrocera dorsalis</name>
    <name type="common">Oriental fruit fly</name>
    <name type="synonym">Dacus dorsalis</name>
    <dbReference type="NCBI Taxonomy" id="27457"/>
    <lineage>
        <taxon>Eukaryota</taxon>
        <taxon>Metazoa</taxon>
        <taxon>Ecdysozoa</taxon>
        <taxon>Arthropoda</taxon>
        <taxon>Hexapoda</taxon>
        <taxon>Insecta</taxon>
        <taxon>Pterygota</taxon>
        <taxon>Neoptera</taxon>
        <taxon>Endopterygota</taxon>
        <taxon>Diptera</taxon>
        <taxon>Brachycera</taxon>
        <taxon>Muscomorpha</taxon>
        <taxon>Tephritoidea</taxon>
        <taxon>Tephritidae</taxon>
        <taxon>Bactrocera</taxon>
        <taxon>Bactrocera</taxon>
    </lineage>
</organism>
<feature type="binding site" evidence="7">
    <location>
        <position position="232"/>
    </location>
    <ligand>
        <name>a divalent metal cation</name>
        <dbReference type="ChEBI" id="CHEBI:60240"/>
        <label>1</label>
    </ligand>
</feature>
<dbReference type="InterPro" id="IPR018228">
    <property type="entry name" value="DNase_TatD-rel_CS"/>
</dbReference>
<dbReference type="SUPFAM" id="SSF51556">
    <property type="entry name" value="Metallo-dependent hydrolases"/>
    <property type="match status" value="1"/>
</dbReference>
<evidence type="ECO:0000256" key="6">
    <source>
        <dbReference type="ARBA" id="ARBA00045223"/>
    </source>
</evidence>
<dbReference type="GO" id="GO:0046872">
    <property type="term" value="F:metal ion binding"/>
    <property type="evidence" value="ECO:0007669"/>
    <property type="project" value="UniProtKB-KW"/>
</dbReference>
<evidence type="ECO:0000256" key="3">
    <source>
        <dbReference type="ARBA" id="ARBA00022723"/>
    </source>
</evidence>
<dbReference type="PROSITE" id="PS01091">
    <property type="entry name" value="TATD_3"/>
    <property type="match status" value="1"/>
</dbReference>
<keyword evidence="3 7" id="KW-0479">Metal-binding</keyword>
<dbReference type="InterPro" id="IPR050891">
    <property type="entry name" value="TatD-type_Hydrolase"/>
</dbReference>
<name>A0A034WS82_BACDO</name>
<dbReference type="GO" id="GO:0008296">
    <property type="term" value="F:3'-5'-DNA exonuclease activity"/>
    <property type="evidence" value="ECO:0007669"/>
    <property type="project" value="TreeGrafter"/>
</dbReference>
<keyword evidence="4" id="KW-0378">Hydrolase</keyword>
<dbReference type="InterPro" id="IPR001130">
    <property type="entry name" value="TatD-like"/>
</dbReference>
<comment type="similarity">
    <text evidence="1">Belongs to the metallo-dependent hydrolases superfamily. TatD-type hydrolase family.</text>
</comment>
<keyword evidence="2" id="KW-0540">Nuclease</keyword>
<dbReference type="CDD" id="cd01310">
    <property type="entry name" value="TatD_DNAse"/>
    <property type="match status" value="1"/>
</dbReference>
<feature type="binding site" evidence="7">
    <location>
        <position position="155"/>
    </location>
    <ligand>
        <name>a divalent metal cation</name>
        <dbReference type="ChEBI" id="CHEBI:60240"/>
        <label>2</label>
    </ligand>
</feature>
<dbReference type="PANTHER" id="PTHR10060">
    <property type="entry name" value="TATD FAMILY DEOXYRIBONUCLEASE"/>
    <property type="match status" value="1"/>
</dbReference>
<feature type="binding site" evidence="7">
    <location>
        <position position="118"/>
    </location>
    <ligand>
        <name>a divalent metal cation</name>
        <dbReference type="ChEBI" id="CHEBI:60240"/>
        <label>1</label>
    </ligand>
</feature>
<sequence length="313" mass="35397">MRIFKQLKVAMKYIDIGANLTDPMFRGIYGSTQKHTDDLKLVLERAWKQGVEKMIITVGTLNEADEALNLAKTNDRLTVTMGCHPTRCNEFSPDPDQYFEGLRMKIRENPDKVIALGECGLDYDRLHFCEKDTQKKYFEKQLGLAAEFRLPLFLHCRSAHADFMEILERNRDKLLECGGGVVHSFDGTLAEAEKVIAYGGLYIGLNGCSLKTSENLEVVKELPNECIMLETDCPWCGIRPSHAGSKFVKTKFAAVKKKEKWTAETLVDGRCEPCQISQVLEVIAGVKESDATKLAEIYYDNTLELFFNKSKNC</sequence>
<reference evidence="8" key="1">
    <citation type="journal article" date="2014" name="BMC Genomics">
        <title>Characterizing the developmental transcriptome of the oriental fruit fly, Bactrocera dorsalis (Diptera: Tephritidae) through comparative genomic analysis with Drosophila melanogaster utilizing modENCODE datasets.</title>
        <authorList>
            <person name="Geib S.M."/>
            <person name="Calla B."/>
            <person name="Hall B."/>
            <person name="Hou S."/>
            <person name="Manoukis N.C."/>
        </authorList>
    </citation>
    <scope>NUCLEOTIDE SEQUENCE</scope>
    <source>
        <strain evidence="8">Punador</strain>
    </source>
</reference>
<comment type="function">
    <text evidence="6">Deoxyribonuclease which catalyzes (in vitro) the decatenation of kinetoplast DNA, which are circular DNA catenated to each other, producing linear DNA molecules. Plays an important role in chromosomal segregation and cell cycle progression during eye development probably via its DNA decatenation activity.</text>
</comment>
<dbReference type="OrthoDB" id="6079689at2759"/>
<dbReference type="Pfam" id="PF01026">
    <property type="entry name" value="TatD_DNase"/>
    <property type="match status" value="1"/>
</dbReference>
<dbReference type="AlphaFoldDB" id="A0A034WS82"/>
<evidence type="ECO:0000256" key="5">
    <source>
        <dbReference type="ARBA" id="ARBA00039767"/>
    </source>
</evidence>